<accession>A0A2N3NIX0</accession>
<evidence type="ECO:0000313" key="3">
    <source>
        <dbReference type="EMBL" id="PKS12386.1"/>
    </source>
</evidence>
<feature type="region of interest" description="Disordered" evidence="1">
    <location>
        <begin position="244"/>
        <end position="284"/>
    </location>
</feature>
<feature type="compositionally biased region" description="Low complexity" evidence="1">
    <location>
        <begin position="110"/>
        <end position="123"/>
    </location>
</feature>
<dbReference type="GO" id="GO:0003682">
    <property type="term" value="F:chromatin binding"/>
    <property type="evidence" value="ECO:0007669"/>
    <property type="project" value="TreeGrafter"/>
</dbReference>
<feature type="compositionally biased region" description="Low complexity" evidence="1">
    <location>
        <begin position="17"/>
        <end position="37"/>
    </location>
</feature>
<feature type="region of interest" description="Disordered" evidence="1">
    <location>
        <begin position="1"/>
        <end position="37"/>
    </location>
</feature>
<comment type="caution">
    <text evidence="3">The sequence shown here is derived from an EMBL/GenBank/DDBJ whole genome shotgun (WGS) entry which is preliminary data.</text>
</comment>
<dbReference type="AlphaFoldDB" id="A0A2N3NIX0"/>
<dbReference type="InterPro" id="IPR036388">
    <property type="entry name" value="WH-like_DNA-bd_sf"/>
</dbReference>
<evidence type="ECO:0000259" key="2">
    <source>
        <dbReference type="PROSITE" id="PS50934"/>
    </source>
</evidence>
<proteinExistence type="predicted"/>
<dbReference type="SUPFAM" id="SSF46689">
    <property type="entry name" value="Homeodomain-like"/>
    <property type="match status" value="1"/>
</dbReference>
<dbReference type="STRING" id="41688.A0A2N3NIX0"/>
<keyword evidence="4" id="KW-1185">Reference proteome</keyword>
<dbReference type="PROSITE" id="PS50934">
    <property type="entry name" value="SWIRM"/>
    <property type="match status" value="1"/>
</dbReference>
<dbReference type="InterPro" id="IPR007526">
    <property type="entry name" value="SWIRM"/>
</dbReference>
<dbReference type="GO" id="GO:0070210">
    <property type="term" value="C:Rpd3L-Expanded complex"/>
    <property type="evidence" value="ECO:0007669"/>
    <property type="project" value="TreeGrafter"/>
</dbReference>
<dbReference type="PANTHER" id="PTHR12374">
    <property type="entry name" value="TRANSCRIPTIONAL ADAPTOR 2 ADA2 -RELATED"/>
    <property type="match status" value="1"/>
</dbReference>
<dbReference type="FunFam" id="1.10.10.10:FF:000087">
    <property type="entry name" value="Transcriptional adapter 2"/>
    <property type="match status" value="1"/>
</dbReference>
<name>A0A2N3NIX0_9PEZI</name>
<feature type="region of interest" description="Disordered" evidence="1">
    <location>
        <begin position="51"/>
        <end position="146"/>
    </location>
</feature>
<protein>
    <recommendedName>
        <fullName evidence="2">SWIRM domain-containing protein</fullName>
    </recommendedName>
</protein>
<dbReference type="EMBL" id="NLAX01000003">
    <property type="protein sequence ID" value="PKS12386.1"/>
    <property type="molecule type" value="Genomic_DNA"/>
</dbReference>
<dbReference type="VEuPathDB" id="FungiDB:jhhlp_000590"/>
<reference evidence="3 4" key="1">
    <citation type="journal article" date="2017" name="G3 (Bethesda)">
        <title>First Draft Genome Sequence of the Pathogenic Fungus Lomentospora prolificans (Formerly Scedosporium prolificans).</title>
        <authorList>
            <person name="Luo R."/>
            <person name="Zimin A."/>
            <person name="Workman R."/>
            <person name="Fan Y."/>
            <person name="Pertea G."/>
            <person name="Grossman N."/>
            <person name="Wear M.P."/>
            <person name="Jia B."/>
            <person name="Miller H."/>
            <person name="Casadevall A."/>
            <person name="Timp W."/>
            <person name="Zhang S.X."/>
            <person name="Salzberg S.L."/>
        </authorList>
    </citation>
    <scope>NUCLEOTIDE SEQUENCE [LARGE SCALE GENOMIC DNA]</scope>
    <source>
        <strain evidence="3 4">JHH-5317</strain>
    </source>
</reference>
<dbReference type="PANTHER" id="PTHR12374:SF21">
    <property type="entry name" value="SWIRM DOMAIN-CONTAINING PROTEIN FUN19-RELATED"/>
    <property type="match status" value="1"/>
</dbReference>
<dbReference type="Proteomes" id="UP000233524">
    <property type="component" value="Unassembled WGS sequence"/>
</dbReference>
<feature type="compositionally biased region" description="Pro residues" evidence="1">
    <location>
        <begin position="87"/>
        <end position="100"/>
    </location>
</feature>
<evidence type="ECO:0000256" key="1">
    <source>
        <dbReference type="SAM" id="MobiDB-lite"/>
    </source>
</evidence>
<dbReference type="InterPro" id="IPR009057">
    <property type="entry name" value="Homeodomain-like_sf"/>
</dbReference>
<sequence length="430" mass="47314">MLEASRPPKQPLLSSNLSDPASATTTAAPSSSLSSSLLLPSATMDLSKKKPFDISNLMSPPEPILYDTFSQCDARTPDSAESRAAPVPGPRPPMSPPVSPEVPLHDNINAASPSPAAPTPAATDDGSIKDPILFPPSQDSSPGAPLFGTDHVPEQHRRLVDEHVAYRPPTLFTVAAPPCREDYELALYFKSQVMKNYLTNPMGWLKKERELLVADRKAGARRKERPAPMTKPAKYATILPAKLAASSTPETQSVKAPRTSRQYRVTKAPASSAPRPIRQNQNNGPQIKQTIRVNSTPEPQRRIVAPNREDKDFGALPNYCPPLSSLPNKPNCLKVDWKGAPIDLSNDVNAKLLHPDEIALAANLRLDCATYLTSKRRIFIRRLECARVGKEFRKTDAQQACKIDVNKASKLWTAFEKVGWLDINWVRQFM</sequence>
<dbReference type="Gene3D" id="1.10.10.10">
    <property type="entry name" value="Winged helix-like DNA-binding domain superfamily/Winged helix DNA-binding domain"/>
    <property type="match status" value="1"/>
</dbReference>
<dbReference type="InParanoid" id="A0A2N3NIX0"/>
<dbReference type="GO" id="GO:0006338">
    <property type="term" value="P:chromatin remodeling"/>
    <property type="evidence" value="ECO:0007669"/>
    <property type="project" value="TreeGrafter"/>
</dbReference>
<gene>
    <name evidence="3" type="ORF">jhhlp_000590</name>
</gene>
<feature type="domain" description="SWIRM" evidence="2">
    <location>
        <begin position="333"/>
        <end position="430"/>
    </location>
</feature>
<organism evidence="3 4">
    <name type="scientific">Lomentospora prolificans</name>
    <dbReference type="NCBI Taxonomy" id="41688"/>
    <lineage>
        <taxon>Eukaryota</taxon>
        <taxon>Fungi</taxon>
        <taxon>Dikarya</taxon>
        <taxon>Ascomycota</taxon>
        <taxon>Pezizomycotina</taxon>
        <taxon>Sordariomycetes</taxon>
        <taxon>Hypocreomycetidae</taxon>
        <taxon>Microascales</taxon>
        <taxon>Microascaceae</taxon>
        <taxon>Lomentospora</taxon>
    </lineage>
</organism>
<dbReference type="GO" id="GO:0006357">
    <property type="term" value="P:regulation of transcription by RNA polymerase II"/>
    <property type="evidence" value="ECO:0007669"/>
    <property type="project" value="TreeGrafter"/>
</dbReference>
<dbReference type="OrthoDB" id="5598695at2759"/>
<feature type="compositionally biased region" description="Polar residues" evidence="1">
    <location>
        <begin position="245"/>
        <end position="263"/>
    </location>
</feature>
<dbReference type="Pfam" id="PF04433">
    <property type="entry name" value="SWIRM"/>
    <property type="match status" value="1"/>
</dbReference>
<dbReference type="GO" id="GO:0003713">
    <property type="term" value="F:transcription coactivator activity"/>
    <property type="evidence" value="ECO:0007669"/>
    <property type="project" value="TreeGrafter"/>
</dbReference>
<evidence type="ECO:0000313" key="4">
    <source>
        <dbReference type="Proteomes" id="UP000233524"/>
    </source>
</evidence>